<dbReference type="Proteomes" id="UP001237642">
    <property type="component" value="Unassembled WGS sequence"/>
</dbReference>
<keyword evidence="2" id="KW-0808">Transferase</keyword>
<proteinExistence type="inferred from homology"/>
<comment type="similarity">
    <text evidence="1">Belongs to the UDP-glycosyltransferase family.</text>
</comment>
<comment type="caution">
    <text evidence="4">The sequence shown here is derived from an EMBL/GenBank/DDBJ whole genome shotgun (WGS) entry which is preliminary data.</text>
</comment>
<protein>
    <submittedName>
        <fullName evidence="4">Limonoid UDP glucosyltransferase</fullName>
    </submittedName>
</protein>
<reference evidence="4" key="1">
    <citation type="submission" date="2023-02" db="EMBL/GenBank/DDBJ databases">
        <title>Genome of toxic invasive species Heracleum sosnowskyi carries increased number of genes despite the absence of recent whole-genome duplications.</title>
        <authorList>
            <person name="Schelkunov M."/>
            <person name="Shtratnikova V."/>
            <person name="Makarenko M."/>
            <person name="Klepikova A."/>
            <person name="Omelchenko D."/>
            <person name="Novikova G."/>
            <person name="Obukhova E."/>
            <person name="Bogdanov V."/>
            <person name="Penin A."/>
            <person name="Logacheva M."/>
        </authorList>
    </citation>
    <scope>NUCLEOTIDE SEQUENCE</scope>
    <source>
        <strain evidence="4">Hsosn_3</strain>
        <tissue evidence="4">Leaf</tissue>
    </source>
</reference>
<accession>A0AAD8GPA1</accession>
<dbReference type="Pfam" id="PF26168">
    <property type="entry name" value="Glyco_transf_N"/>
    <property type="match status" value="1"/>
</dbReference>
<evidence type="ECO:0000256" key="2">
    <source>
        <dbReference type="ARBA" id="ARBA00022676"/>
    </source>
</evidence>
<dbReference type="InterPro" id="IPR058980">
    <property type="entry name" value="Glyco_transf_N"/>
</dbReference>
<organism evidence="4 5">
    <name type="scientific">Heracleum sosnowskyi</name>
    <dbReference type="NCBI Taxonomy" id="360622"/>
    <lineage>
        <taxon>Eukaryota</taxon>
        <taxon>Viridiplantae</taxon>
        <taxon>Streptophyta</taxon>
        <taxon>Embryophyta</taxon>
        <taxon>Tracheophyta</taxon>
        <taxon>Spermatophyta</taxon>
        <taxon>Magnoliopsida</taxon>
        <taxon>eudicotyledons</taxon>
        <taxon>Gunneridae</taxon>
        <taxon>Pentapetalae</taxon>
        <taxon>asterids</taxon>
        <taxon>campanulids</taxon>
        <taxon>Apiales</taxon>
        <taxon>Apiaceae</taxon>
        <taxon>Apioideae</taxon>
        <taxon>apioid superclade</taxon>
        <taxon>Tordylieae</taxon>
        <taxon>Tordyliinae</taxon>
        <taxon>Heracleum</taxon>
    </lineage>
</organism>
<dbReference type="PANTHER" id="PTHR11926">
    <property type="entry name" value="GLUCOSYL/GLUCURONOSYL TRANSFERASES"/>
    <property type="match status" value="1"/>
</dbReference>
<dbReference type="PANTHER" id="PTHR11926:SF986">
    <property type="entry name" value="UDP-GLYCOSYLTRANSFERASE 84A1"/>
    <property type="match status" value="1"/>
</dbReference>
<dbReference type="AlphaFoldDB" id="A0AAD8GPA1"/>
<feature type="domain" description="Glycosyltransferase N-terminal" evidence="3">
    <location>
        <begin position="12"/>
        <end position="65"/>
    </location>
</feature>
<keyword evidence="2" id="KW-0328">Glycosyltransferase</keyword>
<name>A0AAD8GPA1_9APIA</name>
<keyword evidence="5" id="KW-1185">Reference proteome</keyword>
<evidence type="ECO:0000313" key="4">
    <source>
        <dbReference type="EMBL" id="KAK1352522.1"/>
    </source>
</evidence>
<evidence type="ECO:0000259" key="3">
    <source>
        <dbReference type="Pfam" id="PF26168"/>
    </source>
</evidence>
<gene>
    <name evidence="4" type="ORF">POM88_053219</name>
</gene>
<evidence type="ECO:0000256" key="1">
    <source>
        <dbReference type="ARBA" id="ARBA00009995"/>
    </source>
</evidence>
<dbReference type="GO" id="GO:0080044">
    <property type="term" value="F:quercetin 7-O-glucosyltransferase activity"/>
    <property type="evidence" value="ECO:0007669"/>
    <property type="project" value="TreeGrafter"/>
</dbReference>
<sequence length="231" mass="25899">MSSNIMDSQDFVHVLLVSFPVQGHVNPLLRLGKILASTGLLVTFSAPESIGSFMRKANKNIDKLTPVGDGMIRFEFFDDRLGQNDDPGRVDLDSYISHLELHGKEAVTAIVKKHEKEGRPVSCLINNPFIPWVSDIAHTLNIPSTVLWVQSCACFSAYYHYNNELAQFLTESDPEIDVQLPSMPLLKHDEIPSFLHPQSPYFVLGKAILGHFKVLSKTFCVLVETFQELES</sequence>
<dbReference type="Gene3D" id="3.40.50.2000">
    <property type="entry name" value="Glycogen Phosphorylase B"/>
    <property type="match status" value="1"/>
</dbReference>
<dbReference type="SUPFAM" id="SSF53756">
    <property type="entry name" value="UDP-Glycosyltransferase/glycogen phosphorylase"/>
    <property type="match status" value="1"/>
</dbReference>
<dbReference type="GO" id="GO:0080043">
    <property type="term" value="F:quercetin 3-O-glucosyltransferase activity"/>
    <property type="evidence" value="ECO:0007669"/>
    <property type="project" value="TreeGrafter"/>
</dbReference>
<evidence type="ECO:0000313" key="5">
    <source>
        <dbReference type="Proteomes" id="UP001237642"/>
    </source>
</evidence>
<reference evidence="4" key="2">
    <citation type="submission" date="2023-05" db="EMBL/GenBank/DDBJ databases">
        <authorList>
            <person name="Schelkunov M.I."/>
        </authorList>
    </citation>
    <scope>NUCLEOTIDE SEQUENCE</scope>
    <source>
        <strain evidence="4">Hsosn_3</strain>
        <tissue evidence="4">Leaf</tissue>
    </source>
</reference>
<dbReference type="EMBL" id="JAUIZM010000016">
    <property type="protein sequence ID" value="KAK1352522.1"/>
    <property type="molecule type" value="Genomic_DNA"/>
</dbReference>